<dbReference type="PANTHER" id="PTHR12277:SF81">
    <property type="entry name" value="PROTEIN ABHD13"/>
    <property type="match status" value="1"/>
</dbReference>
<accession>S4W002</accession>
<sequence>MRRFVESRLFMVPTTPSYDAGDARAGGMYLSSMVVDDVRARVPYATTFDPASGPDASSAGGLILYFHGNAEDIGLTAPRLCRLAAAVGMHAMAVEYPGYGPYLPIGDDNGDDSPSSLTSLSSSVRRVVPSEQAAHAAARAAVLCALDRRWSAGAQSIVLWGTSLGGAVAARLAADMSRAGNSPGALVVASTFATARDAARDLVGGPWWRLVGRAVFATTDHVPDIDCPTLSLHGAADEIIPVHHASRLKAACASGAWWRVRVLPGGSHNDLDDDGFVVPQVRAFLDDARFTWRHRD</sequence>
<dbReference type="InterPro" id="IPR029058">
    <property type="entry name" value="AB_hydrolase_fold"/>
</dbReference>
<reference evidence="1 2" key="1">
    <citation type="journal article" date="2013" name="Science">
        <title>Pandoraviruses: amoeba viruses with genomes up to 2.5 Mb reaching that of parasitic eukaryotes.</title>
        <authorList>
            <person name="Philippe N."/>
            <person name="Legendre M."/>
            <person name="Doutre G."/>
            <person name="Coute Y."/>
            <person name="Poirot O."/>
            <person name="Lescot M."/>
            <person name="Arslan D."/>
            <person name="Seltzer V."/>
            <person name="Bertaux L."/>
            <person name="Bruley C."/>
            <person name="Garin J."/>
            <person name="Claverie J.M."/>
            <person name="Abergel C."/>
        </authorList>
    </citation>
    <scope>NUCLEOTIDE SEQUENCE [LARGE SCALE GENOMIC DNA]</scope>
</reference>
<dbReference type="SUPFAM" id="SSF53474">
    <property type="entry name" value="alpha/beta-Hydrolases"/>
    <property type="match status" value="1"/>
</dbReference>
<evidence type="ECO:0000313" key="2">
    <source>
        <dbReference type="Proteomes" id="UP000204584"/>
    </source>
</evidence>
<dbReference type="RefSeq" id="YP_008436724.1">
    <property type="nucleotide sequence ID" value="NC_022098.1"/>
</dbReference>
<evidence type="ECO:0000313" key="1">
    <source>
        <dbReference type="EMBL" id="AGO83662.1"/>
    </source>
</evidence>
<organism evidence="1 2">
    <name type="scientific">Pandoravirus salinus</name>
    <dbReference type="NCBI Taxonomy" id="1349410"/>
    <lineage>
        <taxon>Viruses</taxon>
        <taxon>Pandoravirus</taxon>
    </lineage>
</organism>
<protein>
    <submittedName>
        <fullName evidence="1">Esterase FrsA incomplete domain containing protein</fullName>
    </submittedName>
</protein>
<dbReference type="GeneID" id="16605449"/>
<name>S4W002_9VIRU</name>
<dbReference type="Proteomes" id="UP000204584">
    <property type="component" value="Segment"/>
</dbReference>
<dbReference type="EMBL" id="KC977571">
    <property type="protein sequence ID" value="AGO83662.1"/>
    <property type="molecule type" value="Genomic_DNA"/>
</dbReference>
<dbReference type="PANTHER" id="PTHR12277">
    <property type="entry name" value="ALPHA/BETA HYDROLASE DOMAIN-CONTAINING PROTEIN"/>
    <property type="match status" value="1"/>
</dbReference>
<dbReference type="Gene3D" id="3.40.50.1820">
    <property type="entry name" value="alpha/beta hydrolase"/>
    <property type="match status" value="1"/>
</dbReference>
<keyword evidence="2" id="KW-1185">Reference proteome</keyword>
<gene>
    <name evidence="1" type="ORF">psal_cds_173</name>
</gene>
<proteinExistence type="predicted"/>
<dbReference type="KEGG" id="vg:16605449"/>